<keyword evidence="3" id="KW-1003">Cell membrane</keyword>
<evidence type="ECO:0000313" key="9">
    <source>
        <dbReference type="EMBL" id="SIS14255.1"/>
    </source>
</evidence>
<dbReference type="PANTHER" id="PTHR23517">
    <property type="entry name" value="RESISTANCE PROTEIN MDTM, PUTATIVE-RELATED-RELATED"/>
    <property type="match status" value="1"/>
</dbReference>
<dbReference type="AlphaFoldDB" id="A0A1N7GNV1"/>
<evidence type="ECO:0000256" key="1">
    <source>
        <dbReference type="ARBA" id="ARBA00004651"/>
    </source>
</evidence>
<feature type="transmembrane region" description="Helical" evidence="7">
    <location>
        <begin position="305"/>
        <end position="326"/>
    </location>
</feature>
<feature type="transmembrane region" description="Helical" evidence="7">
    <location>
        <begin position="96"/>
        <end position="118"/>
    </location>
</feature>
<organism evidence="9 10">
    <name type="scientific">Williamsia sterculiae</name>
    <dbReference type="NCBI Taxonomy" id="1344003"/>
    <lineage>
        <taxon>Bacteria</taxon>
        <taxon>Bacillati</taxon>
        <taxon>Actinomycetota</taxon>
        <taxon>Actinomycetes</taxon>
        <taxon>Mycobacteriales</taxon>
        <taxon>Nocardiaceae</taxon>
        <taxon>Williamsia</taxon>
    </lineage>
</organism>
<dbReference type="Pfam" id="PF07690">
    <property type="entry name" value="MFS_1"/>
    <property type="match status" value="2"/>
</dbReference>
<feature type="transmembrane region" description="Helical" evidence="7">
    <location>
        <begin position="214"/>
        <end position="235"/>
    </location>
</feature>
<dbReference type="STRING" id="1344003.SAMN05445060_2935"/>
<evidence type="ECO:0000256" key="4">
    <source>
        <dbReference type="ARBA" id="ARBA00022692"/>
    </source>
</evidence>
<evidence type="ECO:0000256" key="3">
    <source>
        <dbReference type="ARBA" id="ARBA00022475"/>
    </source>
</evidence>
<dbReference type="PROSITE" id="PS50850">
    <property type="entry name" value="MFS"/>
    <property type="match status" value="1"/>
</dbReference>
<dbReference type="GO" id="GO:0005886">
    <property type="term" value="C:plasma membrane"/>
    <property type="evidence" value="ECO:0007669"/>
    <property type="project" value="UniProtKB-SubCell"/>
</dbReference>
<name>A0A1N7GNV1_9NOCA</name>
<dbReference type="EMBL" id="FTNT01000009">
    <property type="protein sequence ID" value="SIS14255.1"/>
    <property type="molecule type" value="Genomic_DNA"/>
</dbReference>
<dbReference type="InterPro" id="IPR020846">
    <property type="entry name" value="MFS_dom"/>
</dbReference>
<dbReference type="PANTHER" id="PTHR23517:SF2">
    <property type="entry name" value="MULTIDRUG RESISTANCE PROTEIN MDTH"/>
    <property type="match status" value="1"/>
</dbReference>
<evidence type="ECO:0000256" key="6">
    <source>
        <dbReference type="ARBA" id="ARBA00023136"/>
    </source>
</evidence>
<comment type="subcellular location">
    <subcellularLocation>
        <location evidence="1">Cell membrane</location>
        <topology evidence="1">Multi-pass membrane protein</topology>
    </subcellularLocation>
</comment>
<feature type="transmembrane region" description="Helical" evidence="7">
    <location>
        <begin position="71"/>
        <end position="90"/>
    </location>
</feature>
<feature type="transmembrane region" description="Helical" evidence="7">
    <location>
        <begin position="377"/>
        <end position="394"/>
    </location>
</feature>
<evidence type="ECO:0000259" key="8">
    <source>
        <dbReference type="PROSITE" id="PS50850"/>
    </source>
</evidence>
<evidence type="ECO:0000256" key="7">
    <source>
        <dbReference type="SAM" id="Phobius"/>
    </source>
</evidence>
<dbReference type="Proteomes" id="UP000186218">
    <property type="component" value="Unassembled WGS sequence"/>
</dbReference>
<keyword evidence="10" id="KW-1185">Reference proteome</keyword>
<keyword evidence="2" id="KW-0813">Transport</keyword>
<feature type="transmembrane region" description="Helical" evidence="7">
    <location>
        <begin position="41"/>
        <end position="64"/>
    </location>
</feature>
<dbReference type="GO" id="GO:0022857">
    <property type="term" value="F:transmembrane transporter activity"/>
    <property type="evidence" value="ECO:0007669"/>
    <property type="project" value="InterPro"/>
</dbReference>
<accession>A0A1N7GNV1</accession>
<dbReference type="RefSeq" id="WP_083710058.1">
    <property type="nucleotide sequence ID" value="NZ_FTNT01000009.1"/>
</dbReference>
<keyword evidence="4 7" id="KW-0812">Transmembrane</keyword>
<protein>
    <submittedName>
        <fullName evidence="9">Sugar phosphate permease</fullName>
    </submittedName>
</protein>
<evidence type="ECO:0000256" key="5">
    <source>
        <dbReference type="ARBA" id="ARBA00022989"/>
    </source>
</evidence>
<dbReference type="Gene3D" id="1.20.1250.20">
    <property type="entry name" value="MFS general substrate transporter like domains"/>
    <property type="match status" value="2"/>
</dbReference>
<dbReference type="OrthoDB" id="4332123at2"/>
<dbReference type="SUPFAM" id="SSF103473">
    <property type="entry name" value="MFS general substrate transporter"/>
    <property type="match status" value="1"/>
</dbReference>
<dbReference type="InterPro" id="IPR036259">
    <property type="entry name" value="MFS_trans_sf"/>
</dbReference>
<feature type="domain" description="Major facilitator superfamily (MFS) profile" evidence="8">
    <location>
        <begin position="5"/>
        <end position="401"/>
    </location>
</feature>
<dbReference type="InterPro" id="IPR050171">
    <property type="entry name" value="MFS_Transporters"/>
</dbReference>
<gene>
    <name evidence="9" type="ORF">SAMN05445060_2935</name>
</gene>
<dbReference type="CDD" id="cd06174">
    <property type="entry name" value="MFS"/>
    <property type="match status" value="1"/>
</dbReference>
<sequence length="428" mass="44886">MRVWTVWAVGVCAYIAGVLQRTTFGVVGVDAAHRFGVNPGVLATFVVLQVLVYAAMQLPAGVLLDRFGSRAMIATGAVLMGCGQFLMATTDVLVPALIARVVLGVGDGLTFIAVLRLVPRWFPVRRVPMMTQLTGILGQGGQVLSAVPFLAIMNAAGWSTAFTSAGALGLLMAVLVIAVVRDHPPGTPDATHISTFRDTIAQVPTVWRRTGTKLGFFTHMGTPFPITVFALLWGVPYLTTAQGMSRAAAGSMLTISVAAIIAAGLVIGALTGRYPLRRSVLVLGIIGGIATAWTVLLLVPGRAPIWLLVLVVVISSVGAPGSTIGFDYARTHNPRANLGTAQGIVNVGGFLAALLVMLGMGLVLTAAGGFTATGFRIAWSLQYVIWLIAVVGILRMRGRARRELVAEGGVLPRPLIGRVAEISGLRPR</sequence>
<feature type="transmembrane region" description="Helical" evidence="7">
    <location>
        <begin position="247"/>
        <end position="268"/>
    </location>
</feature>
<feature type="transmembrane region" description="Helical" evidence="7">
    <location>
        <begin position="347"/>
        <end position="371"/>
    </location>
</feature>
<keyword evidence="5 7" id="KW-1133">Transmembrane helix</keyword>
<feature type="transmembrane region" description="Helical" evidence="7">
    <location>
        <begin position="130"/>
        <end position="152"/>
    </location>
</feature>
<evidence type="ECO:0000313" key="10">
    <source>
        <dbReference type="Proteomes" id="UP000186218"/>
    </source>
</evidence>
<reference evidence="9 10" key="1">
    <citation type="submission" date="2017-01" db="EMBL/GenBank/DDBJ databases">
        <authorList>
            <person name="Mah S.A."/>
            <person name="Swanson W.J."/>
            <person name="Moy G.W."/>
            <person name="Vacquier V.D."/>
        </authorList>
    </citation>
    <scope>NUCLEOTIDE SEQUENCE [LARGE SCALE GENOMIC DNA]</scope>
    <source>
        <strain evidence="9 10">CPCC 203464</strain>
    </source>
</reference>
<dbReference type="InterPro" id="IPR011701">
    <property type="entry name" value="MFS"/>
</dbReference>
<feature type="transmembrane region" description="Helical" evidence="7">
    <location>
        <begin position="158"/>
        <end position="180"/>
    </location>
</feature>
<evidence type="ECO:0000256" key="2">
    <source>
        <dbReference type="ARBA" id="ARBA00022448"/>
    </source>
</evidence>
<proteinExistence type="predicted"/>
<feature type="transmembrane region" description="Helical" evidence="7">
    <location>
        <begin position="280"/>
        <end position="299"/>
    </location>
</feature>
<keyword evidence="6 7" id="KW-0472">Membrane</keyword>